<protein>
    <submittedName>
        <fullName evidence="1">Uncharacterized protein</fullName>
    </submittedName>
</protein>
<proteinExistence type="predicted"/>
<comment type="caution">
    <text evidence="1">The sequence shown here is derived from an EMBL/GenBank/DDBJ whole genome shotgun (WGS) entry which is preliminary data.</text>
</comment>
<evidence type="ECO:0000313" key="1">
    <source>
        <dbReference type="EMBL" id="KEA61858.1"/>
    </source>
</evidence>
<dbReference type="STRING" id="1232683.ADIMK_4005"/>
<dbReference type="Proteomes" id="UP000028252">
    <property type="component" value="Unassembled WGS sequence"/>
</dbReference>
<dbReference type="AlphaFoldDB" id="A0A081FTK3"/>
<name>A0A081FTK3_9GAMM</name>
<keyword evidence="2" id="KW-1185">Reference proteome</keyword>
<organism evidence="1 2">
    <name type="scientific">Marinobacterium lacunae</name>
    <dbReference type="NCBI Taxonomy" id="1232683"/>
    <lineage>
        <taxon>Bacteria</taxon>
        <taxon>Pseudomonadati</taxon>
        <taxon>Pseudomonadota</taxon>
        <taxon>Gammaproteobacteria</taxon>
        <taxon>Oceanospirillales</taxon>
        <taxon>Oceanospirillaceae</taxon>
        <taxon>Marinobacterium</taxon>
    </lineage>
</organism>
<gene>
    <name evidence="1" type="ORF">ADIMK_4005</name>
</gene>
<sequence>MRFALKSHHLLRRSNVGCTAGYSLHGHDYLIPNMTLAPGFVAPNLDAAQSENTRDTA</sequence>
<accession>A0A081FTK3</accession>
<reference evidence="1 2" key="1">
    <citation type="submission" date="2014-04" db="EMBL/GenBank/DDBJ databases">
        <title>Marinobacterium kochiensis sp. nov., isolated from sediment sample collected from Kochi backwaters in Kerala, India.</title>
        <authorList>
            <person name="Singh A."/>
            <person name="Pinnaka A.K."/>
        </authorList>
    </citation>
    <scope>NUCLEOTIDE SEQUENCE [LARGE SCALE GENOMIC DNA]</scope>
    <source>
        <strain evidence="1 2">AK27</strain>
    </source>
</reference>
<dbReference type="EMBL" id="JMQN01000059">
    <property type="protein sequence ID" value="KEA61858.1"/>
    <property type="molecule type" value="Genomic_DNA"/>
</dbReference>
<dbReference type="PATRIC" id="fig|1232683.4.peg.3941"/>
<evidence type="ECO:0000313" key="2">
    <source>
        <dbReference type="Proteomes" id="UP000028252"/>
    </source>
</evidence>